<dbReference type="PANTHER" id="PTHR33164:SF89">
    <property type="entry name" value="MARR FAMILY REGULATORY PROTEIN"/>
    <property type="match status" value="1"/>
</dbReference>
<dbReference type="PANTHER" id="PTHR33164">
    <property type="entry name" value="TRANSCRIPTIONAL REGULATOR, MARR FAMILY"/>
    <property type="match status" value="1"/>
</dbReference>
<feature type="domain" description="HTH marR-type" evidence="1">
    <location>
        <begin position="1"/>
        <end position="139"/>
    </location>
</feature>
<dbReference type="PRINTS" id="PR00598">
    <property type="entry name" value="HTHMARR"/>
</dbReference>
<dbReference type="PROSITE" id="PS50995">
    <property type="entry name" value="HTH_MARR_2"/>
    <property type="match status" value="1"/>
</dbReference>
<evidence type="ECO:0000259" key="1">
    <source>
        <dbReference type="PROSITE" id="PS50995"/>
    </source>
</evidence>
<sequence>MEHRSQMGGNAFLLAQIGAHAAAAFRERVATLDLTPAQAGLLRMLAADPGLSQQAYARRLGTPPSRFVTMVDTLEERGLVERRRGEPDRRSYALHLTEAGTQLFRRVGAVGRAHEDDLCAALDDDERKALHEMLSRIAAQQMLTPGVHPGYRG</sequence>
<gene>
    <name evidence="2" type="ORF">ACFOZ4_13590</name>
</gene>
<dbReference type="InterPro" id="IPR039422">
    <property type="entry name" value="MarR/SlyA-like"/>
</dbReference>
<dbReference type="Pfam" id="PF12802">
    <property type="entry name" value="MarR_2"/>
    <property type="match status" value="1"/>
</dbReference>
<name>A0ABV8LPA6_9ACTN</name>
<dbReference type="EMBL" id="JBHSAY010000006">
    <property type="protein sequence ID" value="MFC4131639.1"/>
    <property type="molecule type" value="Genomic_DNA"/>
</dbReference>
<keyword evidence="3" id="KW-1185">Reference proteome</keyword>
<dbReference type="SUPFAM" id="SSF46785">
    <property type="entry name" value="Winged helix' DNA-binding domain"/>
    <property type="match status" value="1"/>
</dbReference>
<dbReference type="RefSeq" id="WP_253755339.1">
    <property type="nucleotide sequence ID" value="NZ_JAMZDZ010000001.1"/>
</dbReference>
<reference evidence="3" key="1">
    <citation type="journal article" date="2019" name="Int. J. Syst. Evol. Microbiol.">
        <title>The Global Catalogue of Microorganisms (GCM) 10K type strain sequencing project: providing services to taxonomists for standard genome sequencing and annotation.</title>
        <authorList>
            <consortium name="The Broad Institute Genomics Platform"/>
            <consortium name="The Broad Institute Genome Sequencing Center for Infectious Disease"/>
            <person name="Wu L."/>
            <person name="Ma J."/>
        </authorList>
    </citation>
    <scope>NUCLEOTIDE SEQUENCE [LARGE SCALE GENOMIC DNA]</scope>
    <source>
        <strain evidence="3">CGMCC 4.7289</strain>
    </source>
</reference>
<dbReference type="InterPro" id="IPR000835">
    <property type="entry name" value="HTH_MarR-typ"/>
</dbReference>
<dbReference type="InterPro" id="IPR036390">
    <property type="entry name" value="WH_DNA-bd_sf"/>
</dbReference>
<dbReference type="Gene3D" id="1.10.10.10">
    <property type="entry name" value="Winged helix-like DNA-binding domain superfamily/Winged helix DNA-binding domain"/>
    <property type="match status" value="1"/>
</dbReference>
<dbReference type="SMART" id="SM00347">
    <property type="entry name" value="HTH_MARR"/>
    <property type="match status" value="1"/>
</dbReference>
<evidence type="ECO:0000313" key="3">
    <source>
        <dbReference type="Proteomes" id="UP001595816"/>
    </source>
</evidence>
<evidence type="ECO:0000313" key="2">
    <source>
        <dbReference type="EMBL" id="MFC4131639.1"/>
    </source>
</evidence>
<dbReference type="Proteomes" id="UP001595816">
    <property type="component" value="Unassembled WGS sequence"/>
</dbReference>
<comment type="caution">
    <text evidence="2">The sequence shown here is derived from an EMBL/GenBank/DDBJ whole genome shotgun (WGS) entry which is preliminary data.</text>
</comment>
<proteinExistence type="predicted"/>
<protein>
    <submittedName>
        <fullName evidence="2">MarR family winged helix-turn-helix transcriptional regulator</fullName>
    </submittedName>
</protein>
<dbReference type="InterPro" id="IPR036388">
    <property type="entry name" value="WH-like_DNA-bd_sf"/>
</dbReference>
<accession>A0ABV8LPA6</accession>
<organism evidence="2 3">
    <name type="scientific">Hamadaea flava</name>
    <dbReference type="NCBI Taxonomy" id="1742688"/>
    <lineage>
        <taxon>Bacteria</taxon>
        <taxon>Bacillati</taxon>
        <taxon>Actinomycetota</taxon>
        <taxon>Actinomycetes</taxon>
        <taxon>Micromonosporales</taxon>
        <taxon>Micromonosporaceae</taxon>
        <taxon>Hamadaea</taxon>
    </lineage>
</organism>